<organism evidence="2 3">
    <name type="scientific">Alkalithermobacter paradoxus</name>
    <dbReference type="NCBI Taxonomy" id="29349"/>
    <lineage>
        <taxon>Bacteria</taxon>
        <taxon>Bacillati</taxon>
        <taxon>Bacillota</taxon>
        <taxon>Clostridia</taxon>
        <taxon>Peptostreptococcales</taxon>
        <taxon>Tepidibacteraceae</taxon>
        <taxon>Alkalithermobacter</taxon>
    </lineage>
</organism>
<dbReference type="Gene3D" id="1.20.120.1630">
    <property type="match status" value="1"/>
</dbReference>
<sequence length="195" mass="22357">MSYVLLGSLAFVLLTIYDYLKLKNKGSVKDIFSICGLGLIIVSGIMILITSNKIYIHILIRIPSIILSFLFLTLLIYSLFIELPFKSTYTSNKYNEDLVNTGTYALTRHPGVLWFFLFFLFLFLGTGYTLLVPACIVWTSLDVIHVYIQDKIFFVKMFKGYKNYQKTTPMLIPNKESIKKCINTIFIGGKTHANF</sequence>
<gene>
    <name evidence="2" type="ORF">CLOTH_16010</name>
</gene>
<dbReference type="AlphaFoldDB" id="A0A1V4I5N1"/>
<accession>A0A1V4I5N1</accession>
<dbReference type="EMBL" id="MZGW01000006">
    <property type="protein sequence ID" value="OPJ55298.1"/>
    <property type="molecule type" value="Genomic_DNA"/>
</dbReference>
<evidence type="ECO:0000313" key="2">
    <source>
        <dbReference type="EMBL" id="OPJ55298.1"/>
    </source>
</evidence>
<feature type="transmembrane region" description="Helical" evidence="1">
    <location>
        <begin position="112"/>
        <end position="141"/>
    </location>
</feature>
<name>A0A1V4I5N1_9FIRM</name>
<comment type="caution">
    <text evidence="2">The sequence shown here is derived from an EMBL/GenBank/DDBJ whole genome shotgun (WGS) entry which is preliminary data.</text>
</comment>
<feature type="transmembrane region" description="Helical" evidence="1">
    <location>
        <begin position="58"/>
        <end position="80"/>
    </location>
</feature>
<evidence type="ECO:0000256" key="1">
    <source>
        <dbReference type="SAM" id="Phobius"/>
    </source>
</evidence>
<reference evidence="2 3" key="1">
    <citation type="submission" date="2017-03" db="EMBL/GenBank/DDBJ databases">
        <title>Genome sequence of Clostridium thermoalcaliphilum DSM 7309.</title>
        <authorList>
            <person name="Poehlein A."/>
            <person name="Daniel R."/>
        </authorList>
    </citation>
    <scope>NUCLEOTIDE SEQUENCE [LARGE SCALE GENOMIC DNA]</scope>
    <source>
        <strain evidence="2 3">DSM 7309</strain>
    </source>
</reference>
<feature type="transmembrane region" description="Helical" evidence="1">
    <location>
        <begin position="31"/>
        <end position="51"/>
    </location>
</feature>
<evidence type="ECO:0000313" key="3">
    <source>
        <dbReference type="Proteomes" id="UP000190140"/>
    </source>
</evidence>
<keyword evidence="1" id="KW-0812">Transmembrane</keyword>
<keyword evidence="1" id="KW-0472">Membrane</keyword>
<dbReference type="STRING" id="29349.CLOTH_16010"/>
<protein>
    <recommendedName>
        <fullName evidence="4">Isoprenylcysteine carboxyl methyltransferase (ICMT) family protein</fullName>
    </recommendedName>
</protein>
<evidence type="ECO:0008006" key="4">
    <source>
        <dbReference type="Google" id="ProtNLM"/>
    </source>
</evidence>
<keyword evidence="3" id="KW-1185">Reference proteome</keyword>
<dbReference type="Proteomes" id="UP000190140">
    <property type="component" value="Unassembled WGS sequence"/>
</dbReference>
<proteinExistence type="predicted"/>
<keyword evidence="1" id="KW-1133">Transmembrane helix</keyword>